<feature type="transmembrane region" description="Helical" evidence="1">
    <location>
        <begin position="35"/>
        <end position="55"/>
    </location>
</feature>
<evidence type="ECO:0000313" key="2">
    <source>
        <dbReference type="EMBL" id="CBX27336.1"/>
    </source>
</evidence>
<dbReference type="Gene3D" id="1.25.40.10">
    <property type="entry name" value="Tetratricopeptide repeat domain"/>
    <property type="match status" value="1"/>
</dbReference>
<reference evidence="2" key="1">
    <citation type="journal article" date="2011" name="Environ. Microbiol.">
        <title>Genomic insights into the metabolic potential of the polycyclic aromatic hydrocarbon degrading sulfate-reducing Deltaproteobacterium N47.</title>
        <authorList>
            <person name="Bergmann F."/>
            <person name="Selesi D."/>
            <person name="Weinmaier T."/>
            <person name="Tischler P."/>
            <person name="Rattei T."/>
            <person name="Meckenstock R.U."/>
        </authorList>
    </citation>
    <scope>NUCLEOTIDE SEQUENCE</scope>
</reference>
<name>E1Y9U2_9BACT</name>
<accession>E1Y9U2</accession>
<dbReference type="EMBL" id="FR695866">
    <property type="protein sequence ID" value="CBX27336.1"/>
    <property type="molecule type" value="Genomic_DNA"/>
</dbReference>
<dbReference type="AlphaFoldDB" id="E1Y9U2"/>
<dbReference type="InterPro" id="IPR019734">
    <property type="entry name" value="TPR_rpt"/>
</dbReference>
<keyword evidence="1" id="KW-1133">Transmembrane helix</keyword>
<protein>
    <submittedName>
        <fullName evidence="2">Uncharacterized protein</fullName>
    </submittedName>
</protein>
<proteinExistence type="predicted"/>
<keyword evidence="1" id="KW-0812">Transmembrane</keyword>
<sequence length="226" mass="25603">MAKKITRKALLKEPDEFITFSTKLLNLAGKHQTQLISIVSAAVLIALVFSGYSYFNRKSESKAYSMLENSMREYKISVKKNGPEKALKEVKDSFKNIIDKYSGNSGGKIARLEFANICYNAGDIDTAIDLYNKALIDFSNNRFIKCGIINSLGYASEEKKDYKSAVAYFEKIVSEPDNSLKDEAYFNLGRLFAIMEEGKKSKEAYKKICSDFPDSFYFMIAKEYVS</sequence>
<dbReference type="InterPro" id="IPR011990">
    <property type="entry name" value="TPR-like_helical_dom_sf"/>
</dbReference>
<organism evidence="2">
    <name type="scientific">uncultured Desulfobacterium sp</name>
    <dbReference type="NCBI Taxonomy" id="201089"/>
    <lineage>
        <taxon>Bacteria</taxon>
        <taxon>Pseudomonadati</taxon>
        <taxon>Thermodesulfobacteriota</taxon>
        <taxon>Desulfobacteria</taxon>
        <taxon>Desulfobacterales</taxon>
        <taxon>Desulfobacteriaceae</taxon>
        <taxon>Desulfobacterium</taxon>
        <taxon>environmental samples</taxon>
    </lineage>
</organism>
<dbReference type="SMART" id="SM00028">
    <property type="entry name" value="TPR"/>
    <property type="match status" value="3"/>
</dbReference>
<dbReference type="SUPFAM" id="SSF48452">
    <property type="entry name" value="TPR-like"/>
    <property type="match status" value="1"/>
</dbReference>
<keyword evidence="1" id="KW-0472">Membrane</keyword>
<dbReference type="Pfam" id="PF13181">
    <property type="entry name" value="TPR_8"/>
    <property type="match status" value="1"/>
</dbReference>
<gene>
    <name evidence="2" type="ORF">N47_H21580</name>
</gene>
<evidence type="ECO:0000256" key="1">
    <source>
        <dbReference type="SAM" id="Phobius"/>
    </source>
</evidence>